<protein>
    <submittedName>
        <fullName evidence="2">Uncharacterized protein</fullName>
    </submittedName>
</protein>
<evidence type="ECO:0000313" key="2">
    <source>
        <dbReference type="EMBL" id="GIO54307.1"/>
    </source>
</evidence>
<accession>A0ABQ4LCM1</accession>
<name>A0ABQ4LCM1_9BACL</name>
<dbReference type="EMBL" id="BORU01000001">
    <property type="protein sequence ID" value="GIO54307.1"/>
    <property type="molecule type" value="Genomic_DNA"/>
</dbReference>
<sequence length="61" mass="6871">MEVFLAIIESFSSAENLSFYNLKKIIVGGVLNEKKVRHFDGNPAGRFTPGLGMQQQWKRDG</sequence>
<dbReference type="Proteomes" id="UP000676601">
    <property type="component" value="Unassembled WGS sequence"/>
</dbReference>
<proteinExistence type="predicted"/>
<gene>
    <name evidence="2" type="ORF">J21TS7_26250</name>
</gene>
<organism evidence="2 3">
    <name type="scientific">Paenibacillus cineris</name>
    <dbReference type="NCBI Taxonomy" id="237530"/>
    <lineage>
        <taxon>Bacteria</taxon>
        <taxon>Bacillati</taxon>
        <taxon>Bacillota</taxon>
        <taxon>Bacilli</taxon>
        <taxon>Bacillales</taxon>
        <taxon>Paenibacillaceae</taxon>
        <taxon>Paenibacillus</taxon>
    </lineage>
</organism>
<evidence type="ECO:0000256" key="1">
    <source>
        <dbReference type="SAM" id="MobiDB-lite"/>
    </source>
</evidence>
<comment type="caution">
    <text evidence="2">The sequence shown here is derived from an EMBL/GenBank/DDBJ whole genome shotgun (WGS) entry which is preliminary data.</text>
</comment>
<evidence type="ECO:0000313" key="3">
    <source>
        <dbReference type="Proteomes" id="UP000676601"/>
    </source>
</evidence>
<feature type="region of interest" description="Disordered" evidence="1">
    <location>
        <begin position="42"/>
        <end position="61"/>
    </location>
</feature>
<reference evidence="2 3" key="1">
    <citation type="submission" date="2021-03" db="EMBL/GenBank/DDBJ databases">
        <title>Antimicrobial resistance genes in bacteria isolated from Japanese honey, and their potential for conferring macrolide and lincosamide resistance in the American foulbrood pathogen Paenibacillus larvae.</title>
        <authorList>
            <person name="Okamoto M."/>
            <person name="Kumagai M."/>
            <person name="Kanamori H."/>
            <person name="Takamatsu D."/>
        </authorList>
    </citation>
    <scope>NUCLEOTIDE SEQUENCE [LARGE SCALE GENOMIC DNA]</scope>
    <source>
        <strain evidence="2 3">J21TS7</strain>
    </source>
</reference>
<keyword evidence="3" id="KW-1185">Reference proteome</keyword>